<feature type="compositionally biased region" description="Basic and acidic residues" evidence="9">
    <location>
        <begin position="111"/>
        <end position="125"/>
    </location>
</feature>
<keyword evidence="4" id="KW-0653">Protein transport</keyword>
<reference evidence="10 11" key="1">
    <citation type="submission" date="2024-04" db="EMBL/GenBank/DDBJ databases">
        <title>The reference genome of an endangered Asteraceae, Deinandra increscens subsp. villosa, native to the Central Coast of California.</title>
        <authorList>
            <person name="Guilliams M."/>
            <person name="Hasenstab-Lehman K."/>
            <person name="Meyer R."/>
            <person name="Mcevoy S."/>
        </authorList>
    </citation>
    <scope>NUCLEOTIDE SEQUENCE [LARGE SCALE GENOMIC DNA]</scope>
    <source>
        <tissue evidence="10">Leaf</tissue>
    </source>
</reference>
<evidence type="ECO:0008006" key="12">
    <source>
        <dbReference type="Google" id="ProtNLM"/>
    </source>
</evidence>
<dbReference type="PRINTS" id="PR01506">
    <property type="entry name" value="TATBPROTEIN"/>
</dbReference>
<dbReference type="AlphaFoldDB" id="A0AAP0D6P0"/>
<dbReference type="Proteomes" id="UP001408789">
    <property type="component" value="Unassembled WGS sequence"/>
</dbReference>
<comment type="subcellular location">
    <subcellularLocation>
        <location evidence="1">Plastid</location>
        <location evidence="1">Chloroplast thylakoid membrane</location>
        <topology evidence="1">Single-pass membrane protein</topology>
    </subcellularLocation>
</comment>
<evidence type="ECO:0000256" key="1">
    <source>
        <dbReference type="ARBA" id="ARBA00004581"/>
    </source>
</evidence>
<proteinExistence type="inferred from homology"/>
<keyword evidence="2" id="KW-0813">Transport</keyword>
<gene>
    <name evidence="10" type="ORF">SSX86_014818</name>
</gene>
<dbReference type="GO" id="GO:0043953">
    <property type="term" value="P:protein transport by the Tat complex"/>
    <property type="evidence" value="ECO:0007669"/>
    <property type="project" value="InterPro"/>
</dbReference>
<dbReference type="PANTHER" id="PTHR33162">
    <property type="entry name" value="SEC-INDEPENDENT PROTEIN TRANSLOCASE PROTEIN TATA, CHLOROPLASTIC"/>
    <property type="match status" value="1"/>
</dbReference>
<evidence type="ECO:0000256" key="5">
    <source>
        <dbReference type="ARBA" id="ARBA00022989"/>
    </source>
</evidence>
<evidence type="ECO:0000313" key="10">
    <source>
        <dbReference type="EMBL" id="KAK9067488.1"/>
    </source>
</evidence>
<dbReference type="NCBIfam" id="NF011429">
    <property type="entry name" value="PRK14857.1"/>
    <property type="match status" value="1"/>
</dbReference>
<evidence type="ECO:0000256" key="4">
    <source>
        <dbReference type="ARBA" id="ARBA00022927"/>
    </source>
</evidence>
<keyword evidence="6" id="KW-0811">Translocation</keyword>
<keyword evidence="3" id="KW-0812">Transmembrane</keyword>
<dbReference type="InterPro" id="IPR006312">
    <property type="entry name" value="TatA/E"/>
</dbReference>
<keyword evidence="11" id="KW-1185">Reference proteome</keyword>
<dbReference type="InterPro" id="IPR003369">
    <property type="entry name" value="TatA/B/E"/>
</dbReference>
<dbReference type="PANTHER" id="PTHR33162:SF11">
    <property type="entry name" value="SEC-INDEPENDENT PROTEIN TRANSLOCASE PROTEIN TATA_B_E-RELATED"/>
    <property type="match status" value="1"/>
</dbReference>
<dbReference type="NCBIfam" id="TIGR01411">
    <property type="entry name" value="tatAE"/>
    <property type="match status" value="1"/>
</dbReference>
<dbReference type="HAMAP" id="MF_00236">
    <property type="entry name" value="TatA_E"/>
    <property type="match status" value="1"/>
</dbReference>
<sequence>MAISSNLISLSTPPVSQRTSTTTLFSSSNSSFLTNTFKPLNLVHASRSRSSPFSSKKTRLSCNCMFGLGVPELVVIGGVATLLFGPKALPEIGRNFGKTLKSFQQAAKEFETELKEDPRSLEESKTAVNEMVEQENKDVNSTQVSL</sequence>
<keyword evidence="5" id="KW-1133">Transmembrane helix</keyword>
<dbReference type="EMBL" id="JBCNJP010000015">
    <property type="protein sequence ID" value="KAK9067488.1"/>
    <property type="molecule type" value="Genomic_DNA"/>
</dbReference>
<dbReference type="Pfam" id="PF02416">
    <property type="entry name" value="TatA_B_E"/>
    <property type="match status" value="1"/>
</dbReference>
<dbReference type="Gene3D" id="1.20.5.3310">
    <property type="match status" value="1"/>
</dbReference>
<evidence type="ECO:0000256" key="8">
    <source>
        <dbReference type="ARBA" id="ARBA00025340"/>
    </source>
</evidence>
<evidence type="ECO:0000313" key="11">
    <source>
        <dbReference type="Proteomes" id="UP001408789"/>
    </source>
</evidence>
<dbReference type="GO" id="GO:0006886">
    <property type="term" value="P:intracellular protein transport"/>
    <property type="evidence" value="ECO:0007669"/>
    <property type="project" value="UniProtKB-ARBA"/>
</dbReference>
<evidence type="ECO:0000256" key="9">
    <source>
        <dbReference type="SAM" id="MobiDB-lite"/>
    </source>
</evidence>
<evidence type="ECO:0000256" key="6">
    <source>
        <dbReference type="ARBA" id="ARBA00023010"/>
    </source>
</evidence>
<keyword evidence="7" id="KW-0472">Membrane</keyword>
<organism evidence="10 11">
    <name type="scientific">Deinandra increscens subsp. villosa</name>
    <dbReference type="NCBI Taxonomy" id="3103831"/>
    <lineage>
        <taxon>Eukaryota</taxon>
        <taxon>Viridiplantae</taxon>
        <taxon>Streptophyta</taxon>
        <taxon>Embryophyta</taxon>
        <taxon>Tracheophyta</taxon>
        <taxon>Spermatophyta</taxon>
        <taxon>Magnoliopsida</taxon>
        <taxon>eudicotyledons</taxon>
        <taxon>Gunneridae</taxon>
        <taxon>Pentapetalae</taxon>
        <taxon>asterids</taxon>
        <taxon>campanulids</taxon>
        <taxon>Asterales</taxon>
        <taxon>Asteraceae</taxon>
        <taxon>Asteroideae</taxon>
        <taxon>Heliantheae alliance</taxon>
        <taxon>Madieae</taxon>
        <taxon>Madiinae</taxon>
        <taxon>Deinandra</taxon>
    </lineage>
</organism>
<evidence type="ECO:0000256" key="3">
    <source>
        <dbReference type="ARBA" id="ARBA00022692"/>
    </source>
</evidence>
<accession>A0AAP0D6P0</accession>
<name>A0AAP0D6P0_9ASTR</name>
<feature type="region of interest" description="Disordered" evidence="9">
    <location>
        <begin position="111"/>
        <end position="146"/>
    </location>
</feature>
<evidence type="ECO:0000256" key="7">
    <source>
        <dbReference type="ARBA" id="ARBA00023136"/>
    </source>
</evidence>
<comment type="function">
    <text evidence="8">Part of the twin-arginine translocation (Tat) system that transports large folded proteins containing a characteristic twin-arginine motif in their signal peptide across the thylakoid membrane. Involved in delta pH-dependent protein transport required for chloroplast development, especially thylakoid membrane formation. TATC and TATB mediate precursor recognition, whereas TATA facilitates translocation.</text>
</comment>
<comment type="caution">
    <text evidence="10">The sequence shown here is derived from an EMBL/GenBank/DDBJ whole genome shotgun (WGS) entry which is preliminary data.</text>
</comment>
<evidence type="ECO:0000256" key="2">
    <source>
        <dbReference type="ARBA" id="ARBA00022448"/>
    </source>
</evidence>
<protein>
    <recommendedName>
        <fullName evidence="12">Sec-independent protein translocase protein TatA</fullName>
    </recommendedName>
</protein>
<dbReference type="GO" id="GO:0009535">
    <property type="term" value="C:chloroplast thylakoid membrane"/>
    <property type="evidence" value="ECO:0007669"/>
    <property type="project" value="UniProtKB-SubCell"/>
</dbReference>